<dbReference type="InterPro" id="IPR036388">
    <property type="entry name" value="WH-like_DNA-bd_sf"/>
</dbReference>
<dbReference type="GO" id="GO:0003677">
    <property type="term" value="F:DNA binding"/>
    <property type="evidence" value="ECO:0007669"/>
    <property type="project" value="UniProtKB-KW"/>
</dbReference>
<evidence type="ECO:0000256" key="2">
    <source>
        <dbReference type="ARBA" id="ARBA00023125"/>
    </source>
</evidence>
<keyword evidence="3" id="KW-0804">Transcription</keyword>
<evidence type="ECO:0000313" key="6">
    <source>
        <dbReference type="Proteomes" id="UP000216498"/>
    </source>
</evidence>
<dbReference type="PANTHER" id="PTHR33154:SF33">
    <property type="entry name" value="TRANSCRIPTIONAL REPRESSOR SDPR"/>
    <property type="match status" value="1"/>
</dbReference>
<dbReference type="InterPro" id="IPR051081">
    <property type="entry name" value="HTH_MetalResp_TranReg"/>
</dbReference>
<name>A0A265N7V1_9BACI</name>
<dbReference type="PANTHER" id="PTHR33154">
    <property type="entry name" value="TRANSCRIPTIONAL REGULATOR, ARSR FAMILY"/>
    <property type="match status" value="1"/>
</dbReference>
<dbReference type="Pfam" id="PF01022">
    <property type="entry name" value="HTH_5"/>
    <property type="match status" value="1"/>
</dbReference>
<dbReference type="SUPFAM" id="SSF46785">
    <property type="entry name" value="Winged helix' DNA-binding domain"/>
    <property type="match status" value="1"/>
</dbReference>
<dbReference type="Gene3D" id="1.10.10.10">
    <property type="entry name" value="Winged helix-like DNA-binding domain superfamily/Winged helix DNA-binding domain"/>
    <property type="match status" value="1"/>
</dbReference>
<evidence type="ECO:0000313" key="5">
    <source>
        <dbReference type="EMBL" id="OZU87416.1"/>
    </source>
</evidence>
<comment type="caution">
    <text evidence="5">The sequence shown here is derived from an EMBL/GenBank/DDBJ whole genome shotgun (WGS) entry which is preliminary data.</text>
</comment>
<keyword evidence="2" id="KW-0238">DNA-binding</keyword>
<dbReference type="EMBL" id="NPMS01000010">
    <property type="protein sequence ID" value="OZU87416.1"/>
    <property type="molecule type" value="Genomic_DNA"/>
</dbReference>
<keyword evidence="1" id="KW-0805">Transcription regulation</keyword>
<keyword evidence="6" id="KW-1185">Reference proteome</keyword>
<evidence type="ECO:0000256" key="1">
    <source>
        <dbReference type="ARBA" id="ARBA00023015"/>
    </source>
</evidence>
<dbReference type="PRINTS" id="PR00778">
    <property type="entry name" value="HTHARSR"/>
</dbReference>
<dbReference type="RefSeq" id="WP_094886989.1">
    <property type="nucleotide sequence ID" value="NZ_NPMS01000010.1"/>
</dbReference>
<reference evidence="5 6" key="1">
    <citation type="submission" date="2017-08" db="EMBL/GenBank/DDBJ databases">
        <title>Virgibacillus indicus sp. nov. and Virgibacillus profoundi sp. nov, two moderately halophilic bacteria isolated from marine sediment by using the Microfluidic Streak Plate.</title>
        <authorList>
            <person name="Xu B."/>
            <person name="Hu B."/>
            <person name="Wang J."/>
            <person name="Zhu Y."/>
            <person name="Huang L."/>
            <person name="Du W."/>
            <person name="Huang Y."/>
        </authorList>
    </citation>
    <scope>NUCLEOTIDE SEQUENCE [LARGE SCALE GENOMIC DNA]</scope>
    <source>
        <strain evidence="5 6">IO3-P2-C2</strain>
    </source>
</reference>
<organism evidence="5 6">
    <name type="scientific">Virgibacillus indicus</name>
    <dbReference type="NCBI Taxonomy" id="2024554"/>
    <lineage>
        <taxon>Bacteria</taxon>
        <taxon>Bacillati</taxon>
        <taxon>Bacillota</taxon>
        <taxon>Bacilli</taxon>
        <taxon>Bacillales</taxon>
        <taxon>Bacillaceae</taxon>
        <taxon>Virgibacillus</taxon>
    </lineage>
</organism>
<dbReference type="AlphaFoldDB" id="A0A265N7V1"/>
<proteinExistence type="predicted"/>
<evidence type="ECO:0000256" key="3">
    <source>
        <dbReference type="ARBA" id="ARBA00023163"/>
    </source>
</evidence>
<gene>
    <name evidence="5" type="ORF">CIL03_16480</name>
</gene>
<feature type="domain" description="HTH arsR-type" evidence="4">
    <location>
        <begin position="14"/>
        <end position="99"/>
    </location>
</feature>
<accession>A0A265N7V1</accession>
<evidence type="ECO:0000259" key="4">
    <source>
        <dbReference type="SMART" id="SM00418"/>
    </source>
</evidence>
<dbReference type="SMART" id="SM00418">
    <property type="entry name" value="HTH_ARSR"/>
    <property type="match status" value="1"/>
</dbReference>
<dbReference type="OrthoDB" id="9799175at2"/>
<sequence>MNNQSNLTGDKLLALFEALANPHRLKIISILAGDRKYVSQLAREAEMSRPLLYMHLQKMEKAGIVNNEMEVSADGKAMKYYEMVDFDFHINQDLIMEAVKTLTIKKKEGK</sequence>
<dbReference type="InterPro" id="IPR001845">
    <property type="entry name" value="HTH_ArsR_DNA-bd_dom"/>
</dbReference>
<protein>
    <submittedName>
        <fullName evidence="5">Transcriptional regulator</fullName>
    </submittedName>
</protein>
<dbReference type="InterPro" id="IPR036390">
    <property type="entry name" value="WH_DNA-bd_sf"/>
</dbReference>
<dbReference type="GO" id="GO:0003700">
    <property type="term" value="F:DNA-binding transcription factor activity"/>
    <property type="evidence" value="ECO:0007669"/>
    <property type="project" value="InterPro"/>
</dbReference>
<dbReference type="CDD" id="cd00090">
    <property type="entry name" value="HTH_ARSR"/>
    <property type="match status" value="1"/>
</dbReference>
<dbReference type="Proteomes" id="UP000216498">
    <property type="component" value="Unassembled WGS sequence"/>
</dbReference>
<dbReference type="InterPro" id="IPR011991">
    <property type="entry name" value="ArsR-like_HTH"/>
</dbReference>